<evidence type="ECO:0000313" key="2">
    <source>
        <dbReference type="Proteomes" id="UP000318296"/>
    </source>
</evidence>
<dbReference type="EMBL" id="VMGH01000047">
    <property type="protein sequence ID" value="TSC91133.1"/>
    <property type="molecule type" value="Genomic_DNA"/>
</dbReference>
<comment type="caution">
    <text evidence="1">The sequence shown here is derived from an EMBL/GenBank/DDBJ whole genome shotgun (WGS) entry which is preliminary data.</text>
</comment>
<gene>
    <name evidence="1" type="ORF">CEN92_323</name>
</gene>
<dbReference type="AlphaFoldDB" id="A0A554LE27"/>
<sequence length="70" mass="8099">MAEIKSEPAKIISDLEGFLRSEMLQEIDLGKKKRIAREIRKVSDYCLLLKRNVSAKLILEDLSLRLGKRK</sequence>
<name>A0A554LE27_9BACT</name>
<dbReference type="Proteomes" id="UP000318296">
    <property type="component" value="Unassembled WGS sequence"/>
</dbReference>
<organism evidence="1 2">
    <name type="scientific">Candidatus Berkelbacteria bacterium Licking1014_96</name>
    <dbReference type="NCBI Taxonomy" id="2017149"/>
    <lineage>
        <taxon>Bacteria</taxon>
        <taxon>Candidatus Berkelbacteria</taxon>
    </lineage>
</organism>
<reference evidence="1 2" key="1">
    <citation type="submission" date="2017-07" db="EMBL/GenBank/DDBJ databases">
        <title>Mechanisms for carbon and nitrogen cycling indicate functional differentiation within the Candidate Phyla Radiation.</title>
        <authorList>
            <person name="Danczak R.E."/>
            <person name="Johnston M.D."/>
            <person name="Kenah C."/>
            <person name="Slattery M."/>
            <person name="Wrighton K.C."/>
            <person name="Wilkins M.J."/>
        </authorList>
    </citation>
    <scope>NUCLEOTIDE SEQUENCE [LARGE SCALE GENOMIC DNA]</scope>
    <source>
        <strain evidence="1">Licking1014_96</strain>
    </source>
</reference>
<proteinExistence type="predicted"/>
<protein>
    <submittedName>
        <fullName evidence="1">Uncharacterized protein</fullName>
    </submittedName>
</protein>
<accession>A0A554LE27</accession>
<evidence type="ECO:0000313" key="1">
    <source>
        <dbReference type="EMBL" id="TSC91133.1"/>
    </source>
</evidence>